<evidence type="ECO:0000256" key="2">
    <source>
        <dbReference type="ARBA" id="ARBA00022801"/>
    </source>
</evidence>
<keyword evidence="4" id="KW-0121">Carboxypeptidase</keyword>
<gene>
    <name evidence="4" type="primary">dacB</name>
    <name evidence="4" type="ORF">LJ755_15475</name>
    <name evidence="5" type="ORF">MUK71_00440</name>
</gene>
<dbReference type="EC" id="3.4.16.4" evidence="4"/>
<sequence length="473" mass="47183">MSRMFSGTLLALAFAVLLVPLAFYALPPITQSLAGGGAQRAEVVPGHLQPPEVLTGSGPVTAPQAADPLPNPEQLGRLLDAELAIEGSGSFHAVVEDALTGTVLYDRGGAAGLAPASTLKILTAAAAVSAMGAGTTFPTSALEGDEPGTVILRGGGDVLLTAGPSDPDSVAGRAGLTTLAEQTAAALRDTGTAGPVTVQVDDSLFTGAALSDAWGEADIEAGEIAPVHALAVSSAWQVEGSGPGPRVEDPALSAGEAYRAALEEALDGVEVRTTVERGTAPGDARTLAEVRSAPLADQVDYMLLTSDNYLAEVLGRLTAEATDREPSFSGGIEAVRAEVGALGVDTGSLVLGDTSGLSAETSVSAQQLTELMRILLTSPDPDLRSVTGGLPVAALSGTLAGRFDEAADAGAAGIVRAKTGTLFAVTALTGYATDADGRVLAFTFVADGLDGNTAAAREAVDSAAAVLAGCGCR</sequence>
<dbReference type="PRINTS" id="PR00922">
    <property type="entry name" value="DADACBPTASE3"/>
</dbReference>
<dbReference type="InterPro" id="IPR012338">
    <property type="entry name" value="Beta-lactam/transpept-like"/>
</dbReference>
<accession>A0A9X1SCQ0</accession>
<evidence type="ECO:0000313" key="5">
    <source>
        <dbReference type="EMBL" id="UON92171.1"/>
    </source>
</evidence>
<proteinExistence type="inferred from homology"/>
<dbReference type="InterPro" id="IPR000667">
    <property type="entry name" value="Peptidase_S13"/>
</dbReference>
<dbReference type="Pfam" id="PF02113">
    <property type="entry name" value="Peptidase_S13"/>
    <property type="match status" value="2"/>
</dbReference>
<dbReference type="Proteomes" id="UP000829758">
    <property type="component" value="Chromosome"/>
</dbReference>
<keyword evidence="6" id="KW-1185">Reference proteome</keyword>
<feature type="region of interest" description="Disordered" evidence="3">
    <location>
        <begin position="48"/>
        <end position="69"/>
    </location>
</feature>
<name>A0A9X1SCQ0_9MICC</name>
<dbReference type="AlphaFoldDB" id="A0A9X1SCQ0"/>
<comment type="similarity">
    <text evidence="1">Belongs to the peptidase S13 family.</text>
</comment>
<protein>
    <submittedName>
        <fullName evidence="4">D-alanyl-D-alanine carboxypeptidase/D-alanyl-D-alanine-endopeptidase</fullName>
        <ecNumber evidence="4">3.4.16.4</ecNumber>
    </submittedName>
</protein>
<dbReference type="Gene3D" id="3.40.710.10">
    <property type="entry name" value="DD-peptidase/beta-lactamase superfamily"/>
    <property type="match status" value="2"/>
</dbReference>
<evidence type="ECO:0000313" key="6">
    <source>
        <dbReference type="Proteomes" id="UP000829758"/>
    </source>
</evidence>
<dbReference type="GO" id="GO:0000270">
    <property type="term" value="P:peptidoglycan metabolic process"/>
    <property type="evidence" value="ECO:0007669"/>
    <property type="project" value="TreeGrafter"/>
</dbReference>
<evidence type="ECO:0000256" key="3">
    <source>
        <dbReference type="SAM" id="MobiDB-lite"/>
    </source>
</evidence>
<dbReference type="GO" id="GO:0006508">
    <property type="term" value="P:proteolysis"/>
    <property type="evidence" value="ECO:0007669"/>
    <property type="project" value="InterPro"/>
</dbReference>
<dbReference type="PANTHER" id="PTHR30023:SF0">
    <property type="entry name" value="PENICILLIN-SENSITIVE CARBOXYPEPTIDASE A"/>
    <property type="match status" value="1"/>
</dbReference>
<evidence type="ECO:0000313" key="7">
    <source>
        <dbReference type="Proteomes" id="UP001155145"/>
    </source>
</evidence>
<dbReference type="PANTHER" id="PTHR30023">
    <property type="entry name" value="D-ALANYL-D-ALANINE CARBOXYPEPTIDASE"/>
    <property type="match status" value="1"/>
</dbReference>
<reference evidence="4" key="1">
    <citation type="submission" date="2021-10" db="EMBL/GenBank/DDBJ databases">
        <title>Novel species in genus Arthrobacter.</title>
        <authorList>
            <person name="Liu Y."/>
        </authorList>
    </citation>
    <scope>NUCLEOTIDE SEQUENCE</scope>
    <source>
        <strain evidence="4">Zg-Y462</strain>
        <strain evidence="6">zg-Y462</strain>
    </source>
</reference>
<dbReference type="EMBL" id="CP094984">
    <property type="protein sequence ID" value="UON92171.1"/>
    <property type="molecule type" value="Genomic_DNA"/>
</dbReference>
<evidence type="ECO:0000313" key="4">
    <source>
        <dbReference type="EMBL" id="MCC3274124.1"/>
    </source>
</evidence>
<keyword evidence="4" id="KW-0645">Protease</keyword>
<dbReference type="Proteomes" id="UP001155145">
    <property type="component" value="Unassembled WGS sequence"/>
</dbReference>
<dbReference type="EMBL" id="JAJFZT010000012">
    <property type="protein sequence ID" value="MCC3274124.1"/>
    <property type="molecule type" value="Genomic_DNA"/>
</dbReference>
<dbReference type="NCBIfam" id="TIGR00666">
    <property type="entry name" value="PBP4"/>
    <property type="match status" value="1"/>
</dbReference>
<dbReference type="GO" id="GO:0009002">
    <property type="term" value="F:serine-type D-Ala-D-Ala carboxypeptidase activity"/>
    <property type="evidence" value="ECO:0007669"/>
    <property type="project" value="UniProtKB-EC"/>
</dbReference>
<dbReference type="SUPFAM" id="SSF56601">
    <property type="entry name" value="beta-lactamase/transpeptidase-like"/>
    <property type="match status" value="1"/>
</dbReference>
<dbReference type="RefSeq" id="WP_227929669.1">
    <property type="nucleotide sequence ID" value="NZ_CP094984.1"/>
</dbReference>
<organism evidence="4 7">
    <name type="scientific">Arthrobacter zhangbolii</name>
    <dbReference type="NCBI Taxonomy" id="2886936"/>
    <lineage>
        <taxon>Bacteria</taxon>
        <taxon>Bacillati</taxon>
        <taxon>Actinomycetota</taxon>
        <taxon>Actinomycetes</taxon>
        <taxon>Micrococcales</taxon>
        <taxon>Micrococcaceae</taxon>
        <taxon>Arthrobacter</taxon>
    </lineage>
</organism>
<evidence type="ECO:0000256" key="1">
    <source>
        <dbReference type="ARBA" id="ARBA00006096"/>
    </source>
</evidence>
<keyword evidence="2 4" id="KW-0378">Hydrolase</keyword>